<feature type="disulfide bond" evidence="7">
    <location>
        <begin position="142"/>
        <end position="151"/>
    </location>
</feature>
<evidence type="ECO:0000256" key="9">
    <source>
        <dbReference type="PIRSR" id="PIRSR601548-8"/>
    </source>
</evidence>
<feature type="binding site" evidence="9">
    <location>
        <position position="411"/>
    </location>
    <ligand>
        <name>Zn(2+)</name>
        <dbReference type="ChEBI" id="CHEBI:29105"/>
        <label>2</label>
        <note>catalytic</note>
    </ligand>
</feature>
<dbReference type="Proteomes" id="UP000241074">
    <property type="component" value="Chromosome"/>
</dbReference>
<dbReference type="GO" id="GO:0008237">
    <property type="term" value="F:metallopeptidase activity"/>
    <property type="evidence" value="ECO:0007669"/>
    <property type="project" value="InterPro"/>
</dbReference>
<feature type="signal peptide" evidence="10">
    <location>
        <begin position="1"/>
        <end position="19"/>
    </location>
</feature>
<dbReference type="OrthoDB" id="5241329at2"/>
<feature type="binding site" evidence="5">
    <location>
        <position position="549"/>
    </location>
    <ligand>
        <name>chloride</name>
        <dbReference type="ChEBI" id="CHEBI:17996"/>
        <label>1</label>
    </ligand>
</feature>
<dbReference type="PRINTS" id="PR00791">
    <property type="entry name" value="PEPDIPTASEA"/>
</dbReference>
<dbReference type="CDD" id="cd06461">
    <property type="entry name" value="M2_ACE"/>
    <property type="match status" value="1"/>
</dbReference>
<evidence type="ECO:0000256" key="5">
    <source>
        <dbReference type="PIRSR" id="PIRSR601548-2"/>
    </source>
</evidence>
<evidence type="ECO:0000256" key="2">
    <source>
        <dbReference type="ARBA" id="ARBA00023157"/>
    </source>
</evidence>
<keyword evidence="6" id="KW-0862">Zinc</keyword>
<dbReference type="PROSITE" id="PS52011">
    <property type="entry name" value="PEPTIDASE_M2"/>
    <property type="match status" value="1"/>
</dbReference>
<feature type="disulfide bond" evidence="7">
    <location>
        <begin position="380"/>
        <end position="398"/>
    </location>
</feature>
<organism evidence="11 12">
    <name type="scientific">Ahniella affigens</name>
    <dbReference type="NCBI Taxonomy" id="2021234"/>
    <lineage>
        <taxon>Bacteria</taxon>
        <taxon>Pseudomonadati</taxon>
        <taxon>Pseudomonadota</taxon>
        <taxon>Gammaproteobacteria</taxon>
        <taxon>Lysobacterales</taxon>
        <taxon>Rhodanobacteraceae</taxon>
        <taxon>Ahniella</taxon>
    </lineage>
</organism>
<dbReference type="KEGG" id="xba:C7S18_07225"/>
<evidence type="ECO:0000256" key="4">
    <source>
        <dbReference type="PIRSR" id="PIRSR601548-1"/>
    </source>
</evidence>
<dbReference type="GO" id="GO:0016020">
    <property type="term" value="C:membrane"/>
    <property type="evidence" value="ECO:0007669"/>
    <property type="project" value="InterPro"/>
</dbReference>
<keyword evidence="12" id="KW-1185">Reference proteome</keyword>
<feature type="chain" id="PRO_5015136462" evidence="10">
    <location>
        <begin position="20"/>
        <end position="643"/>
    </location>
</feature>
<protein>
    <submittedName>
        <fullName evidence="11">Peptidase M20</fullName>
    </submittedName>
</protein>
<feature type="disulfide bond" evidence="7">
    <location>
        <begin position="565"/>
        <end position="577"/>
    </location>
</feature>
<accession>A0A2P1PQ82</accession>
<dbReference type="GO" id="GO:0008241">
    <property type="term" value="F:peptidyl-dipeptidase activity"/>
    <property type="evidence" value="ECO:0007669"/>
    <property type="project" value="InterPro"/>
</dbReference>
<dbReference type="EMBL" id="CP027860">
    <property type="protein sequence ID" value="AVP96999.1"/>
    <property type="molecule type" value="Genomic_DNA"/>
</dbReference>
<dbReference type="FunFam" id="1.10.1370.30:FF:000005">
    <property type="entry name" value="Angiotensin-converting enzyme"/>
    <property type="match status" value="1"/>
</dbReference>
<keyword evidence="1 10" id="KW-0732">Signal</keyword>
<dbReference type="PROSITE" id="PS51257">
    <property type="entry name" value="PROKAR_LIPOPROTEIN"/>
    <property type="match status" value="1"/>
</dbReference>
<dbReference type="Pfam" id="PF01401">
    <property type="entry name" value="Peptidase_M2"/>
    <property type="match status" value="1"/>
</dbReference>
<feature type="active site" description="Proton donor 1" evidence="4">
    <location>
        <position position="540"/>
    </location>
</feature>
<keyword evidence="2 7" id="KW-1015">Disulfide bond</keyword>
<dbReference type="Gene3D" id="1.10.1370.30">
    <property type="match status" value="2"/>
</dbReference>
<feature type="active site" description="Proton acceptor 1" evidence="4">
    <location>
        <position position="412"/>
    </location>
</feature>
<feature type="binding site" evidence="9">
    <location>
        <position position="415"/>
    </location>
    <ligand>
        <name>Zn(2+)</name>
        <dbReference type="ChEBI" id="CHEBI:29105"/>
        <label>2</label>
        <note>catalytic</note>
    </ligand>
</feature>
<reference evidence="11 12" key="1">
    <citation type="submission" date="2018-03" db="EMBL/GenBank/DDBJ databases">
        <title>Ahniella affigens gen. nov., sp. nov., a gammaproteobacterium isolated from sandy soil near a stream.</title>
        <authorList>
            <person name="Ko Y."/>
            <person name="Kim J.-H."/>
        </authorList>
    </citation>
    <scope>NUCLEOTIDE SEQUENCE [LARGE SCALE GENOMIC DNA]</scope>
    <source>
        <strain evidence="11 12">D13</strain>
    </source>
</reference>
<feature type="active site" description="Proton donor 2" evidence="8">
    <location>
        <position position="540"/>
    </location>
</feature>
<feature type="binding site" evidence="6">
    <location>
        <position position="415"/>
    </location>
    <ligand>
        <name>Zn(2+)</name>
        <dbReference type="ChEBI" id="CHEBI:29105"/>
        <label>1</label>
        <note>catalytic</note>
    </ligand>
</feature>
<feature type="binding site" evidence="6">
    <location>
        <position position="411"/>
    </location>
    <ligand>
        <name>Zn(2+)</name>
        <dbReference type="ChEBI" id="CHEBI:29105"/>
        <label>1</label>
        <note>catalytic</note>
    </ligand>
</feature>
<feature type="binding site" evidence="9">
    <location>
        <position position="439"/>
    </location>
    <ligand>
        <name>Zn(2+)</name>
        <dbReference type="ChEBI" id="CHEBI:29105"/>
        <label>2</label>
        <note>catalytic</note>
    </ligand>
</feature>
<dbReference type="GO" id="GO:0006508">
    <property type="term" value="P:proteolysis"/>
    <property type="evidence" value="ECO:0007669"/>
    <property type="project" value="InterPro"/>
</dbReference>
<keyword evidence="6" id="KW-0479">Metal-binding</keyword>
<feature type="active site" description="Proton acceptor 2" evidence="8">
    <location>
        <position position="412"/>
    </location>
</feature>
<evidence type="ECO:0000256" key="6">
    <source>
        <dbReference type="PIRSR" id="PIRSR601548-3"/>
    </source>
</evidence>
<evidence type="ECO:0000256" key="10">
    <source>
        <dbReference type="SAM" id="SignalP"/>
    </source>
</evidence>
<evidence type="ECO:0000313" key="11">
    <source>
        <dbReference type="EMBL" id="AVP96999.1"/>
    </source>
</evidence>
<evidence type="ECO:0000256" key="3">
    <source>
        <dbReference type="ARBA" id="ARBA00023180"/>
    </source>
</evidence>
<feature type="binding site" evidence="6">
    <location>
        <position position="439"/>
    </location>
    <ligand>
        <name>Zn(2+)</name>
        <dbReference type="ChEBI" id="CHEBI:29105"/>
        <label>1</label>
        <note>catalytic</note>
    </ligand>
</feature>
<sequence length="643" mass="71459">MLKRALLASALLAALTGCGTSLKPKPTSADADEFVSELNAKIKKDYPEAAAAQWLSVTHISDDTQLLAAKINERSLGDLKKAIEDSARFDAIKPALKPYTERSIKLLKLSTSMPAPKDPAKLSRLTELATKLEGAYGAGKYCRDGETGDQCRDLGQLSEVLAAGGDYDAQLDAWTGWHNVARGMRADYQEFSGLVNEGAKELGYADAGEMWRAGYDMSAAEFEVEADRLWGQVKPLYEQLHCYVRKELTDQYGDKGHVGTMIPAHLTGNMWAQQWGNLYSKVEPYPGVSSLDVSAALQTQRDAEFAKAKEIALANAAKQQRKELTPEEIVEAGHAADLANAKSMAHRAEDFYVSLGMQKLPESFWSKAQFIQPRDRDVVCHASAWDMNYQGDVRIKMCITPTEEELSTIYHELGHVYYYLAYNKLPPLFQSGAHDGFHEAIGDTIVLSLTPKYLNSVGLVGTPVQSKEAVINEQMKLALDKIAFLPFGKLIDQWRWGVFSGRITPEHYNQAWWDLKATYQGVAPAVARNEVDFDPGAKYHVPGNTPYTRYFLAHILQFQFHRALCQAAGHTGPLHECSIYGNKEAGKRYFAMLEKGQSQPWQATLKELTGTEQMDATAIIDYFAPLMGWLKEQNKGQSCGWES</sequence>
<dbReference type="InterPro" id="IPR001548">
    <property type="entry name" value="Peptidase_M2"/>
</dbReference>
<reference evidence="11 12" key="2">
    <citation type="submission" date="2018-03" db="EMBL/GenBank/DDBJ databases">
        <authorList>
            <person name="Keele B.F."/>
        </authorList>
    </citation>
    <scope>NUCLEOTIDE SEQUENCE [LARGE SCALE GENOMIC DNA]</scope>
    <source>
        <strain evidence="11 12">D13</strain>
    </source>
</reference>
<evidence type="ECO:0000256" key="1">
    <source>
        <dbReference type="ARBA" id="ARBA00022729"/>
    </source>
</evidence>
<gene>
    <name evidence="11" type="ORF">C7S18_07225</name>
</gene>
<evidence type="ECO:0000313" key="12">
    <source>
        <dbReference type="Proteomes" id="UP000241074"/>
    </source>
</evidence>
<keyword evidence="3" id="KW-0325">Glycoprotein</keyword>
<dbReference type="AlphaFoldDB" id="A0A2P1PQ82"/>
<dbReference type="RefSeq" id="WP_106890924.1">
    <property type="nucleotide sequence ID" value="NZ_CP027860.1"/>
</dbReference>
<dbReference type="PANTHER" id="PTHR10514">
    <property type="entry name" value="ANGIOTENSIN-CONVERTING ENZYME"/>
    <property type="match status" value="1"/>
</dbReference>
<dbReference type="SUPFAM" id="SSF55486">
    <property type="entry name" value="Metalloproteases ('zincins'), catalytic domain"/>
    <property type="match status" value="1"/>
</dbReference>
<evidence type="ECO:0000256" key="8">
    <source>
        <dbReference type="PIRSR" id="PIRSR601548-6"/>
    </source>
</evidence>
<dbReference type="PANTHER" id="PTHR10514:SF27">
    <property type="entry name" value="ANGIOTENSIN-CONVERTING ENZYME"/>
    <property type="match status" value="1"/>
</dbReference>
<proteinExistence type="predicted"/>
<evidence type="ECO:0000256" key="7">
    <source>
        <dbReference type="PIRSR" id="PIRSR601548-4"/>
    </source>
</evidence>
<feature type="binding site" evidence="5">
    <location>
        <position position="215"/>
    </location>
    <ligand>
        <name>chloride</name>
        <dbReference type="ChEBI" id="CHEBI:17996"/>
        <label>1</label>
    </ligand>
</feature>
<name>A0A2P1PQ82_9GAMM</name>